<organism evidence="2 3">
    <name type="scientific">Faecalibaculum rodentium</name>
    <dbReference type="NCBI Taxonomy" id="1702221"/>
    <lineage>
        <taxon>Bacteria</taxon>
        <taxon>Bacillati</taxon>
        <taxon>Bacillota</taxon>
        <taxon>Erysipelotrichia</taxon>
        <taxon>Erysipelotrichales</taxon>
        <taxon>Erysipelotrichaceae</taxon>
        <taxon>Faecalibaculum</taxon>
    </lineage>
</organism>
<feature type="region of interest" description="Disordered" evidence="1">
    <location>
        <begin position="177"/>
        <end position="265"/>
    </location>
</feature>
<dbReference type="RefSeq" id="WP_067558506.1">
    <property type="nucleotide sequence ID" value="NZ_CAMTMS010000020.1"/>
</dbReference>
<dbReference type="GeneID" id="78478639"/>
<sequence>MKKRRVNYRNLAILAGMLLLTLLLVIFLFSMLFRGCSGKGNAEGGKTVETTQNKDSAIVTFGDKAGGTEINLDNQCGQAIVSFKVRGSDSDDFGDNLLGDSRIKNKSTAKWYAKAEDASMNVEVKLANYTSFVLHDIPVSKFNGLVTIKYKDGVGYLEYKPKDSENTISTYQEELKYKDQADSDSKQSDTQQNPAPGQTAPAQEEPAVTDDTTGYDETWSETGEGSSVVDDSYDDGTYSDGTVDEGYTEDGTGYDDTSTGEDYGY</sequence>
<name>A0A140DWZ8_9FIRM</name>
<accession>A0A140DWZ8</accession>
<dbReference type="AlphaFoldDB" id="A0A140DWZ8"/>
<protein>
    <submittedName>
        <fullName evidence="2">Uncharacterized protein</fullName>
    </submittedName>
</protein>
<feature type="compositionally biased region" description="Basic and acidic residues" evidence="1">
    <location>
        <begin position="177"/>
        <end position="187"/>
    </location>
</feature>
<dbReference type="KEGG" id="fro:AALO17_20410"/>
<dbReference type="Proteomes" id="UP000069771">
    <property type="component" value="Chromosome"/>
</dbReference>
<reference evidence="2 3" key="1">
    <citation type="journal article" date="2016" name="Gut Pathog.">
        <title>Whole genome sequencing of "Faecalibaculum rodentium" ALO17, isolated from C57BL/6J laboratory mouse feces.</title>
        <authorList>
            <person name="Lim S."/>
            <person name="Chang D.H."/>
            <person name="Ahn S."/>
            <person name="Kim B.C."/>
        </authorList>
    </citation>
    <scope>NUCLEOTIDE SEQUENCE [LARGE SCALE GENOMIC DNA]</scope>
    <source>
        <strain evidence="2 3">Alo17</strain>
    </source>
</reference>
<proteinExistence type="predicted"/>
<dbReference type="STRING" id="1702221.AALO17_20410"/>
<evidence type="ECO:0000313" key="2">
    <source>
        <dbReference type="EMBL" id="AMK55175.1"/>
    </source>
</evidence>
<evidence type="ECO:0000313" key="3">
    <source>
        <dbReference type="Proteomes" id="UP000069771"/>
    </source>
</evidence>
<evidence type="ECO:0000256" key="1">
    <source>
        <dbReference type="SAM" id="MobiDB-lite"/>
    </source>
</evidence>
<gene>
    <name evidence="2" type="ORF">AALO17_20410</name>
</gene>
<feature type="compositionally biased region" description="Low complexity" evidence="1">
    <location>
        <begin position="226"/>
        <end position="241"/>
    </location>
</feature>
<dbReference type="EMBL" id="CP011391">
    <property type="protein sequence ID" value="AMK55175.1"/>
    <property type="molecule type" value="Genomic_DNA"/>
</dbReference>
<keyword evidence="3" id="KW-1185">Reference proteome</keyword>